<dbReference type="EMBL" id="JBFNXQ010000066">
    <property type="protein sequence ID" value="MEX5720302.1"/>
    <property type="molecule type" value="Genomic_DNA"/>
</dbReference>
<sequence>MATTQPNDLRGPPAAAGGPATMTAVVQDRYGPAPEGLLRVARVDRPTITDDEVLVRVHAASVDRGTWHVMAGVPYPIRLAGFGLRRPKYANPGRNLAGTVEAVGTGVTGLAPGDAVYGMSTSTFAEYAAARPAKLARKPAHLSFDQAASVPVSGSTALQAVRDHGRVRAGERVLVIGASGGVGSFAVQLAKAAGAEVTGVCTTAKVDLVRALGADHVVDHTHEDFADGRTRYDVVIDTGGNARLARLRRALTDRGRLVLVGGETDGRLLGGSDRGIRATLLSPFVGQQMGTFVASEKAADLIALTELVEAGQLTPAIDRTYPLSEVAAAIRHMLDGRARGKLVVSVSPGRTQTPATGSTP</sequence>
<organism evidence="3 4">
    <name type="scientific">Geodermatophilus maliterrae</name>
    <dbReference type="NCBI Taxonomy" id="3162531"/>
    <lineage>
        <taxon>Bacteria</taxon>
        <taxon>Bacillati</taxon>
        <taxon>Actinomycetota</taxon>
        <taxon>Actinomycetes</taxon>
        <taxon>Geodermatophilales</taxon>
        <taxon>Geodermatophilaceae</taxon>
        <taxon>Geodermatophilus</taxon>
    </lineage>
</organism>
<dbReference type="InterPro" id="IPR011032">
    <property type="entry name" value="GroES-like_sf"/>
</dbReference>
<dbReference type="InterPro" id="IPR020843">
    <property type="entry name" value="ER"/>
</dbReference>
<proteinExistence type="predicted"/>
<dbReference type="InterPro" id="IPR050700">
    <property type="entry name" value="YIM1/Zinc_Alcohol_DH_Fams"/>
</dbReference>
<name>A0ABV3XIK9_9ACTN</name>
<dbReference type="PANTHER" id="PTHR11695">
    <property type="entry name" value="ALCOHOL DEHYDROGENASE RELATED"/>
    <property type="match status" value="1"/>
</dbReference>
<evidence type="ECO:0000313" key="3">
    <source>
        <dbReference type="EMBL" id="MEX5720302.1"/>
    </source>
</evidence>
<dbReference type="SUPFAM" id="SSF50129">
    <property type="entry name" value="GroES-like"/>
    <property type="match status" value="1"/>
</dbReference>
<reference evidence="3 4" key="1">
    <citation type="submission" date="2024-06" db="EMBL/GenBank/DDBJ databases">
        <title>Draft genome sequence of Geodermatophilus badlandi, a novel member of the Geodermatophilaceae isolated from badland sedimentary rocks in the Red desert, Wyoming, USA.</title>
        <authorList>
            <person name="Ben Tekaya S."/>
            <person name="Nouioui I."/>
            <person name="Flores G.M."/>
            <person name="Shaal M.N."/>
            <person name="Bredoire F."/>
            <person name="Basile F."/>
            <person name="Van Diepen L."/>
            <person name="Ward N.L."/>
        </authorList>
    </citation>
    <scope>NUCLEOTIDE SEQUENCE [LARGE SCALE GENOMIC DNA]</scope>
    <source>
        <strain evidence="3 4">WL48A</strain>
    </source>
</reference>
<dbReference type="InterPro" id="IPR013154">
    <property type="entry name" value="ADH-like_N"/>
</dbReference>
<dbReference type="Gene3D" id="3.90.180.10">
    <property type="entry name" value="Medium-chain alcohol dehydrogenases, catalytic domain"/>
    <property type="match status" value="1"/>
</dbReference>
<keyword evidence="1" id="KW-0560">Oxidoreductase</keyword>
<evidence type="ECO:0000259" key="2">
    <source>
        <dbReference type="SMART" id="SM00829"/>
    </source>
</evidence>
<comment type="caution">
    <text evidence="3">The sequence shown here is derived from an EMBL/GenBank/DDBJ whole genome shotgun (WGS) entry which is preliminary data.</text>
</comment>
<accession>A0ABV3XIK9</accession>
<dbReference type="Pfam" id="PF13602">
    <property type="entry name" value="ADH_zinc_N_2"/>
    <property type="match status" value="1"/>
</dbReference>
<gene>
    <name evidence="3" type="ORF">ABQ292_18220</name>
</gene>
<dbReference type="SMART" id="SM00829">
    <property type="entry name" value="PKS_ER"/>
    <property type="match status" value="1"/>
</dbReference>
<dbReference type="InterPro" id="IPR036291">
    <property type="entry name" value="NAD(P)-bd_dom_sf"/>
</dbReference>
<feature type="domain" description="Enoyl reductase (ER)" evidence="2">
    <location>
        <begin position="36"/>
        <end position="344"/>
    </location>
</feature>
<dbReference type="PROSITE" id="PS01162">
    <property type="entry name" value="QOR_ZETA_CRYSTAL"/>
    <property type="match status" value="1"/>
</dbReference>
<dbReference type="Gene3D" id="3.40.50.720">
    <property type="entry name" value="NAD(P)-binding Rossmann-like Domain"/>
    <property type="match status" value="1"/>
</dbReference>
<dbReference type="PANTHER" id="PTHR11695:SF294">
    <property type="entry name" value="RETICULON-4-INTERACTING PROTEIN 1, MITOCHONDRIAL"/>
    <property type="match status" value="1"/>
</dbReference>
<dbReference type="Proteomes" id="UP001560045">
    <property type="component" value="Unassembled WGS sequence"/>
</dbReference>
<dbReference type="CDD" id="cd08267">
    <property type="entry name" value="MDR1"/>
    <property type="match status" value="1"/>
</dbReference>
<dbReference type="RefSeq" id="WP_369208994.1">
    <property type="nucleotide sequence ID" value="NZ_JBFNXQ010000066.1"/>
</dbReference>
<protein>
    <submittedName>
        <fullName evidence="3">NAD(P)-dependent alcohol dehydrogenase</fullName>
    </submittedName>
</protein>
<keyword evidence="4" id="KW-1185">Reference proteome</keyword>
<dbReference type="Pfam" id="PF08240">
    <property type="entry name" value="ADH_N"/>
    <property type="match status" value="1"/>
</dbReference>
<evidence type="ECO:0000256" key="1">
    <source>
        <dbReference type="ARBA" id="ARBA00023002"/>
    </source>
</evidence>
<dbReference type="SUPFAM" id="SSF51735">
    <property type="entry name" value="NAD(P)-binding Rossmann-fold domains"/>
    <property type="match status" value="1"/>
</dbReference>
<evidence type="ECO:0000313" key="4">
    <source>
        <dbReference type="Proteomes" id="UP001560045"/>
    </source>
</evidence>
<dbReference type="InterPro" id="IPR002364">
    <property type="entry name" value="Quin_OxRdtase/zeta-crystal_CS"/>
</dbReference>